<dbReference type="PROSITE" id="PS50835">
    <property type="entry name" value="IG_LIKE"/>
    <property type="match status" value="1"/>
</dbReference>
<gene>
    <name evidence="4" type="ORF">RIMI_LOCUS11930847</name>
</gene>
<dbReference type="PANTHER" id="PTHR23411">
    <property type="entry name" value="TAPASIN"/>
    <property type="match status" value="1"/>
</dbReference>
<feature type="domain" description="Ig-like" evidence="3">
    <location>
        <begin position="239"/>
        <end position="275"/>
    </location>
</feature>
<keyword evidence="5" id="KW-1185">Reference proteome</keyword>
<dbReference type="Gene3D" id="2.60.40.10">
    <property type="entry name" value="Immunoglobulins"/>
    <property type="match status" value="3"/>
</dbReference>
<evidence type="ECO:0000256" key="2">
    <source>
        <dbReference type="SAM" id="MobiDB-lite"/>
    </source>
</evidence>
<dbReference type="SUPFAM" id="SSF48726">
    <property type="entry name" value="Immunoglobulin"/>
    <property type="match status" value="2"/>
</dbReference>
<sequence>MENFHFYLLHIFDSQRFQVGHIHRVKTEEKVTFYCMASNCPQDVRVTWTIKENNGERMVITDNNQERDEEAVLKVRSDYTVETERSNEDNLHHAISALSFTPVVSKHKEVEVSCRFLCNGRSLEKSLKWSFNFKKVELSGPMQMSLGEDGDVLCSVSLLNFYPKDIEIKWSHGLGHFQDVETFHETVTKNNDFTFNVRSICRIPGHLFKDQGYRVRTKWNQKTETGQQEVSITDSDWRPVMGEIEKPDFIDGKEAKLLCRISGYFPDVLDVKWLRRDAERQECYAISDSDRYKIPVMASTRQKDKTFIYTACLIAPISGDRLRGRIHVSRGTSQSEYTSGEEERRNQGDG</sequence>
<reference evidence="4" key="1">
    <citation type="submission" date="2023-07" db="EMBL/GenBank/DDBJ databases">
        <authorList>
            <person name="Stuckert A."/>
        </authorList>
    </citation>
    <scope>NUCLEOTIDE SEQUENCE</scope>
</reference>
<proteinExistence type="predicted"/>
<keyword evidence="1" id="KW-0393">Immunoglobulin domain</keyword>
<evidence type="ECO:0000259" key="3">
    <source>
        <dbReference type="PROSITE" id="PS50835"/>
    </source>
</evidence>
<evidence type="ECO:0000313" key="4">
    <source>
        <dbReference type="EMBL" id="CAJ0948034.1"/>
    </source>
</evidence>
<accession>A0ABN9LUJ9</accession>
<feature type="region of interest" description="Disordered" evidence="2">
    <location>
        <begin position="329"/>
        <end position="350"/>
    </location>
</feature>
<comment type="caution">
    <text evidence="4">The sequence shown here is derived from an EMBL/GenBank/DDBJ whole genome shotgun (WGS) entry which is preliminary data.</text>
</comment>
<evidence type="ECO:0000313" key="5">
    <source>
        <dbReference type="Proteomes" id="UP001176940"/>
    </source>
</evidence>
<name>A0ABN9LUJ9_9NEOB</name>
<protein>
    <recommendedName>
        <fullName evidence="3">Ig-like domain-containing protein</fullName>
    </recommendedName>
</protein>
<dbReference type="InterPro" id="IPR036179">
    <property type="entry name" value="Ig-like_dom_sf"/>
</dbReference>
<organism evidence="4 5">
    <name type="scientific">Ranitomeya imitator</name>
    <name type="common">mimic poison frog</name>
    <dbReference type="NCBI Taxonomy" id="111125"/>
    <lineage>
        <taxon>Eukaryota</taxon>
        <taxon>Metazoa</taxon>
        <taxon>Chordata</taxon>
        <taxon>Craniata</taxon>
        <taxon>Vertebrata</taxon>
        <taxon>Euteleostomi</taxon>
        <taxon>Amphibia</taxon>
        <taxon>Batrachia</taxon>
        <taxon>Anura</taxon>
        <taxon>Neobatrachia</taxon>
        <taxon>Hyloidea</taxon>
        <taxon>Dendrobatidae</taxon>
        <taxon>Dendrobatinae</taxon>
        <taxon>Ranitomeya</taxon>
    </lineage>
</organism>
<dbReference type="EMBL" id="CAUEEQ010027623">
    <property type="protein sequence ID" value="CAJ0948034.1"/>
    <property type="molecule type" value="Genomic_DNA"/>
</dbReference>
<dbReference type="InterPro" id="IPR007110">
    <property type="entry name" value="Ig-like_dom"/>
</dbReference>
<dbReference type="InterPro" id="IPR050380">
    <property type="entry name" value="Immune_Resp_Modulators"/>
</dbReference>
<dbReference type="InterPro" id="IPR013783">
    <property type="entry name" value="Ig-like_fold"/>
</dbReference>
<feature type="compositionally biased region" description="Basic and acidic residues" evidence="2">
    <location>
        <begin position="341"/>
        <end position="350"/>
    </location>
</feature>
<evidence type="ECO:0000256" key="1">
    <source>
        <dbReference type="ARBA" id="ARBA00023319"/>
    </source>
</evidence>
<dbReference type="Proteomes" id="UP001176940">
    <property type="component" value="Unassembled WGS sequence"/>
</dbReference>